<accession>A0A0A9B5N0</accession>
<evidence type="ECO:0000313" key="1">
    <source>
        <dbReference type="EMBL" id="JAD58636.1"/>
    </source>
</evidence>
<name>A0A0A9B5N0_ARUDO</name>
<protein>
    <submittedName>
        <fullName evidence="1">Uncharacterized protein</fullName>
    </submittedName>
</protein>
<proteinExistence type="predicted"/>
<dbReference type="AlphaFoldDB" id="A0A0A9B5N0"/>
<reference evidence="1" key="2">
    <citation type="journal article" date="2015" name="Data Brief">
        <title>Shoot transcriptome of the giant reed, Arundo donax.</title>
        <authorList>
            <person name="Barrero R.A."/>
            <person name="Guerrero F.D."/>
            <person name="Moolhuijzen P."/>
            <person name="Goolsby J.A."/>
            <person name="Tidwell J."/>
            <person name="Bellgard S.E."/>
            <person name="Bellgard M.I."/>
        </authorList>
    </citation>
    <scope>NUCLEOTIDE SEQUENCE</scope>
    <source>
        <tissue evidence="1">Shoot tissue taken approximately 20 cm above the soil surface</tissue>
    </source>
</reference>
<organism evidence="1">
    <name type="scientific">Arundo donax</name>
    <name type="common">Giant reed</name>
    <name type="synonym">Donax arundinaceus</name>
    <dbReference type="NCBI Taxonomy" id="35708"/>
    <lineage>
        <taxon>Eukaryota</taxon>
        <taxon>Viridiplantae</taxon>
        <taxon>Streptophyta</taxon>
        <taxon>Embryophyta</taxon>
        <taxon>Tracheophyta</taxon>
        <taxon>Spermatophyta</taxon>
        <taxon>Magnoliopsida</taxon>
        <taxon>Liliopsida</taxon>
        <taxon>Poales</taxon>
        <taxon>Poaceae</taxon>
        <taxon>PACMAD clade</taxon>
        <taxon>Arundinoideae</taxon>
        <taxon>Arundineae</taxon>
        <taxon>Arundo</taxon>
    </lineage>
</organism>
<sequence length="45" mass="5181">MKSRVTWTGGIWESTNYSHNDLLPERKASAHFKLAHLFAARLIIL</sequence>
<dbReference type="EMBL" id="GBRH01239259">
    <property type="protein sequence ID" value="JAD58636.1"/>
    <property type="molecule type" value="Transcribed_RNA"/>
</dbReference>
<reference evidence="1" key="1">
    <citation type="submission" date="2014-09" db="EMBL/GenBank/DDBJ databases">
        <authorList>
            <person name="Magalhaes I.L.F."/>
            <person name="Oliveira U."/>
            <person name="Santos F.R."/>
            <person name="Vidigal T.H.D.A."/>
            <person name="Brescovit A.D."/>
            <person name="Santos A.J."/>
        </authorList>
    </citation>
    <scope>NUCLEOTIDE SEQUENCE</scope>
    <source>
        <tissue evidence="1">Shoot tissue taken approximately 20 cm above the soil surface</tissue>
    </source>
</reference>